<evidence type="ECO:0000313" key="1">
    <source>
        <dbReference type="EMBL" id="AFU57124.1"/>
    </source>
</evidence>
<name>K0ILK0_NITGG</name>
<dbReference type="RefSeq" id="WP_015017697.1">
    <property type="nucleotide sequence ID" value="NC_018719.1"/>
</dbReference>
<dbReference type="Proteomes" id="UP000008037">
    <property type="component" value="Chromosome"/>
</dbReference>
<dbReference type="GO" id="GO:0005524">
    <property type="term" value="F:ATP binding"/>
    <property type="evidence" value="ECO:0007669"/>
    <property type="project" value="UniProtKB-KW"/>
</dbReference>
<dbReference type="Pfam" id="PF13589">
    <property type="entry name" value="HATPase_c_3"/>
    <property type="match status" value="1"/>
</dbReference>
<dbReference type="SUPFAM" id="SSF55874">
    <property type="entry name" value="ATPase domain of HSP90 chaperone/DNA topoisomerase II/histidine kinase"/>
    <property type="match status" value="1"/>
</dbReference>
<dbReference type="KEGG" id="nga:Ngar_c01750"/>
<reference evidence="1 2" key="1">
    <citation type="journal article" date="2012" name="Environ. Microbiol.">
        <title>The genome of the ammonia-oxidizing Candidatus Nitrososphaera gargensis: insights into metabolic versatility and environmental adaptations.</title>
        <authorList>
            <person name="Spang A."/>
            <person name="Poehlein A."/>
            <person name="Offre P."/>
            <person name="Zumbragel S."/>
            <person name="Haider S."/>
            <person name="Rychlik N."/>
            <person name="Nowka B."/>
            <person name="Schmeisser C."/>
            <person name="Lebedeva E.V."/>
            <person name="Rattei T."/>
            <person name="Bohm C."/>
            <person name="Schmid M."/>
            <person name="Galushko A."/>
            <person name="Hatzenpichler R."/>
            <person name="Weinmaier T."/>
            <person name="Daniel R."/>
            <person name="Schleper C."/>
            <person name="Spieck E."/>
            <person name="Streit W."/>
            <person name="Wagner M."/>
        </authorList>
    </citation>
    <scope>NUCLEOTIDE SEQUENCE [LARGE SCALE GENOMIC DNA]</scope>
    <source>
        <strain evidence="2">Ga9.2</strain>
    </source>
</reference>
<organism evidence="1 2">
    <name type="scientific">Nitrososphaera gargensis (strain Ga9.2)</name>
    <dbReference type="NCBI Taxonomy" id="1237085"/>
    <lineage>
        <taxon>Archaea</taxon>
        <taxon>Nitrososphaerota</taxon>
        <taxon>Nitrososphaeria</taxon>
        <taxon>Nitrososphaerales</taxon>
        <taxon>Nitrososphaeraceae</taxon>
        <taxon>Nitrososphaera</taxon>
    </lineage>
</organism>
<dbReference type="STRING" id="1237085.Ngar_c01750"/>
<keyword evidence="1" id="KW-0067">ATP-binding</keyword>
<dbReference type="EMBL" id="CP002408">
    <property type="protein sequence ID" value="AFU57124.1"/>
    <property type="molecule type" value="Genomic_DNA"/>
</dbReference>
<dbReference type="Gene3D" id="3.30.565.10">
    <property type="entry name" value="Histidine kinase-like ATPase, C-terminal domain"/>
    <property type="match status" value="1"/>
</dbReference>
<dbReference type="HOGENOM" id="CLU_1017867_0_0_2"/>
<protein>
    <submittedName>
        <fullName evidence="1">ATP-binding domain-containing</fullName>
    </submittedName>
</protein>
<dbReference type="GeneID" id="13796351"/>
<dbReference type="InterPro" id="IPR036890">
    <property type="entry name" value="HATPase_C_sf"/>
</dbReference>
<sequence>MATQTSIYPHEVGRDLIPELATRVYSSQLDSFREAISNAFDEGSKQVALAITKDRIVIEDWGGGIKDYDEFRKFGQASKKSRKGEIIGEKGLGKLSLLNLGRTVRFETNNSSIGMRFYMTLAGFTKPEYGKAGSFLSHRGTKITVTKLANTVDTSEVASYLRKAFGLRLVRGADITINGEPVKPRFAFDPKETLLFRLKHNIDVTGNVRFSEGGKGAVDVYIDHVFVTSLEVDMRRKFEGGSTAMILHQRHQGTISFKTKFTRSSLSSFDNML</sequence>
<gene>
    <name evidence="1" type="ordered locus">Ngar_c01750</name>
</gene>
<proteinExistence type="predicted"/>
<accession>K0ILK0</accession>
<dbReference type="BioCyc" id="CNIT1237085:G1324-175-MONOMER"/>
<keyword evidence="2" id="KW-1185">Reference proteome</keyword>
<dbReference type="InParanoid" id="K0ILK0"/>
<dbReference type="AlphaFoldDB" id="K0ILK0"/>
<keyword evidence="1" id="KW-0547">Nucleotide-binding</keyword>
<evidence type="ECO:0000313" key="2">
    <source>
        <dbReference type="Proteomes" id="UP000008037"/>
    </source>
</evidence>